<feature type="transmembrane region" description="Helical" evidence="7">
    <location>
        <begin position="487"/>
        <end position="512"/>
    </location>
</feature>
<keyword evidence="4 7" id="KW-0812">Transmembrane</keyword>
<evidence type="ECO:0000256" key="6">
    <source>
        <dbReference type="ARBA" id="ARBA00023136"/>
    </source>
</evidence>
<dbReference type="GO" id="GO:0005886">
    <property type="term" value="C:plasma membrane"/>
    <property type="evidence" value="ECO:0007669"/>
    <property type="project" value="UniProtKB-SubCell"/>
</dbReference>
<evidence type="ECO:0000256" key="3">
    <source>
        <dbReference type="ARBA" id="ARBA00022475"/>
    </source>
</evidence>
<name>A0A9P7ZMQ7_9HYPO</name>
<proteinExistence type="predicted"/>
<dbReference type="PANTHER" id="PTHR43549:SF2">
    <property type="entry name" value="MULTIDRUG RESISTANCE PROTEIN NORM-RELATED"/>
    <property type="match status" value="1"/>
</dbReference>
<organism evidence="8 9">
    <name type="scientific">Emericellopsis atlantica</name>
    <dbReference type="NCBI Taxonomy" id="2614577"/>
    <lineage>
        <taxon>Eukaryota</taxon>
        <taxon>Fungi</taxon>
        <taxon>Dikarya</taxon>
        <taxon>Ascomycota</taxon>
        <taxon>Pezizomycotina</taxon>
        <taxon>Sordariomycetes</taxon>
        <taxon>Hypocreomycetidae</taxon>
        <taxon>Hypocreales</taxon>
        <taxon>Bionectriaceae</taxon>
        <taxon>Emericellopsis</taxon>
    </lineage>
</organism>
<feature type="transmembrane region" description="Helical" evidence="7">
    <location>
        <begin position="385"/>
        <end position="407"/>
    </location>
</feature>
<feature type="transmembrane region" description="Helical" evidence="7">
    <location>
        <begin position="172"/>
        <end position="192"/>
    </location>
</feature>
<evidence type="ECO:0000256" key="5">
    <source>
        <dbReference type="ARBA" id="ARBA00022989"/>
    </source>
</evidence>
<keyword evidence="5 7" id="KW-1133">Transmembrane helix</keyword>
<dbReference type="RefSeq" id="XP_046118252.1">
    <property type="nucleotide sequence ID" value="XM_046265006.1"/>
</dbReference>
<protein>
    <submittedName>
        <fullName evidence="8">Uncharacterized protein</fullName>
    </submittedName>
</protein>
<evidence type="ECO:0000256" key="2">
    <source>
        <dbReference type="ARBA" id="ARBA00022448"/>
    </source>
</evidence>
<accession>A0A9P7ZMQ7</accession>
<dbReference type="EMBL" id="MU251254">
    <property type="protein sequence ID" value="KAG9254328.1"/>
    <property type="molecule type" value="Genomic_DNA"/>
</dbReference>
<keyword evidence="3" id="KW-1003">Cell membrane</keyword>
<keyword evidence="6 7" id="KW-0472">Membrane</keyword>
<dbReference type="InterPro" id="IPR052031">
    <property type="entry name" value="Membrane_Transporter-Flippase"/>
</dbReference>
<feature type="transmembrane region" description="Helical" evidence="7">
    <location>
        <begin position="240"/>
        <end position="265"/>
    </location>
</feature>
<dbReference type="Proteomes" id="UP000887229">
    <property type="component" value="Unassembled WGS sequence"/>
</dbReference>
<evidence type="ECO:0000256" key="7">
    <source>
        <dbReference type="SAM" id="Phobius"/>
    </source>
</evidence>
<comment type="subcellular location">
    <subcellularLocation>
        <location evidence="1">Cell membrane</location>
        <topology evidence="1">Multi-pass membrane protein</topology>
    </subcellularLocation>
</comment>
<reference evidence="8" key="1">
    <citation type="journal article" date="2021" name="IMA Fungus">
        <title>Genomic characterization of three marine fungi, including Emericellopsis atlantica sp. nov. with signatures of a generalist lifestyle and marine biomass degradation.</title>
        <authorList>
            <person name="Hagestad O.C."/>
            <person name="Hou L."/>
            <person name="Andersen J.H."/>
            <person name="Hansen E.H."/>
            <person name="Altermark B."/>
            <person name="Li C."/>
            <person name="Kuhnert E."/>
            <person name="Cox R.J."/>
            <person name="Crous P.W."/>
            <person name="Spatafora J.W."/>
            <person name="Lail K."/>
            <person name="Amirebrahimi M."/>
            <person name="Lipzen A."/>
            <person name="Pangilinan J."/>
            <person name="Andreopoulos W."/>
            <person name="Hayes R.D."/>
            <person name="Ng V."/>
            <person name="Grigoriev I.V."/>
            <person name="Jackson S.A."/>
            <person name="Sutton T.D.S."/>
            <person name="Dobson A.D.W."/>
            <person name="Rama T."/>
        </authorList>
    </citation>
    <scope>NUCLEOTIDE SEQUENCE</scope>
    <source>
        <strain evidence="8">TS7</strain>
    </source>
</reference>
<feature type="transmembrane region" description="Helical" evidence="7">
    <location>
        <begin position="457"/>
        <end position="475"/>
    </location>
</feature>
<dbReference type="GeneID" id="70295909"/>
<keyword evidence="9" id="KW-1185">Reference proteome</keyword>
<dbReference type="OrthoDB" id="2119662at2759"/>
<dbReference type="PANTHER" id="PTHR43549">
    <property type="entry name" value="MULTIDRUG RESISTANCE PROTEIN YPNP-RELATED"/>
    <property type="match status" value="1"/>
</dbReference>
<feature type="transmembrane region" description="Helical" evidence="7">
    <location>
        <begin position="307"/>
        <end position="329"/>
    </location>
</feature>
<gene>
    <name evidence="8" type="ORF">F5Z01DRAFT_674078</name>
</gene>
<sequence length="529" mass="58784">MPRPRPATALRPPSSYIYTMLPPETETTVYPASPLHEETSPAKAPWWRPPYRRTTYSGALLFNLVAFVLPALYSTLSKLWVANIDKSLVVTTDVYTYIGVIAEVLNEGLPRAAWVVIGDKASRSLGHRLGLTHTLIIIQSLLGLIMSIGFVAGARTFAKGFVPIEVRDVSLVYVRISAFSAWTSALETAVAAATRALDKPDVPVVISIVKFAVNILLDFLIISTFHVGRHTPTVNMQAGIQLACNMAAAILGLAYFLWTVTLPFWHRERRLMRHEELVASRPSLSALMVLVRPGMPTLIESAVRNALYLWLVSTIVALGSTYATAWGVFNTIRWGLIMVPVQALEATSLAFVGHRWGAWRKEIGVSQRRPEPVAWRAISRIIAPAIQSLVIAIVVEVPIAVFLSLWGAKGFAFYLSGSEEVAAVTSYMWRSIEWCYVFYAASTQLATILLATRPLWYLYQSLLSNFLYVLPWAIVCQVRDLNEGNAWTYHGLVFGGSLVFSFGAIMIVDLLWAWTLSRGRARLEEFHGD</sequence>
<keyword evidence="2" id="KW-0813">Transport</keyword>
<dbReference type="AlphaFoldDB" id="A0A9P7ZMQ7"/>
<feature type="transmembrane region" description="Helical" evidence="7">
    <location>
        <begin position="129"/>
        <end position="152"/>
    </location>
</feature>
<feature type="transmembrane region" description="Helical" evidence="7">
    <location>
        <begin position="204"/>
        <end position="228"/>
    </location>
</feature>
<evidence type="ECO:0000313" key="9">
    <source>
        <dbReference type="Proteomes" id="UP000887229"/>
    </source>
</evidence>
<feature type="transmembrane region" description="Helical" evidence="7">
    <location>
        <begin position="56"/>
        <end position="74"/>
    </location>
</feature>
<feature type="transmembrane region" description="Helical" evidence="7">
    <location>
        <begin position="427"/>
        <end position="450"/>
    </location>
</feature>
<evidence type="ECO:0000313" key="8">
    <source>
        <dbReference type="EMBL" id="KAG9254328.1"/>
    </source>
</evidence>
<evidence type="ECO:0000256" key="4">
    <source>
        <dbReference type="ARBA" id="ARBA00022692"/>
    </source>
</evidence>
<comment type="caution">
    <text evidence="8">The sequence shown here is derived from an EMBL/GenBank/DDBJ whole genome shotgun (WGS) entry which is preliminary data.</text>
</comment>
<evidence type="ECO:0000256" key="1">
    <source>
        <dbReference type="ARBA" id="ARBA00004651"/>
    </source>
</evidence>